<evidence type="ECO:0000313" key="7">
    <source>
        <dbReference type="Proteomes" id="UP000254711"/>
    </source>
</evidence>
<proteinExistence type="inferred from homology"/>
<evidence type="ECO:0000256" key="1">
    <source>
        <dbReference type="ARBA" id="ARBA00004561"/>
    </source>
</evidence>
<dbReference type="Gene3D" id="2.60.40.1090">
    <property type="entry name" value="Fimbrial-type adhesion domain"/>
    <property type="match status" value="1"/>
</dbReference>
<protein>
    <submittedName>
        <fullName evidence="6">Type 1 fimbrial protein</fullName>
    </submittedName>
</protein>
<keyword evidence="7" id="KW-1185">Reference proteome</keyword>
<evidence type="ECO:0000256" key="3">
    <source>
        <dbReference type="ARBA" id="ARBA00022729"/>
    </source>
</evidence>
<dbReference type="InterPro" id="IPR050263">
    <property type="entry name" value="Bact_Fimbrial_Adh_Pro"/>
</dbReference>
<dbReference type="GO" id="GO:0043709">
    <property type="term" value="P:cell adhesion involved in single-species biofilm formation"/>
    <property type="evidence" value="ECO:0007669"/>
    <property type="project" value="TreeGrafter"/>
</dbReference>
<dbReference type="EMBL" id="QQSY01000002">
    <property type="protein sequence ID" value="RDI99212.1"/>
    <property type="molecule type" value="Genomic_DNA"/>
</dbReference>
<sequence length="127" mass="13209">MGTHMNSEMTGPDTFTSATGFSISLNDCPAGMDSIQYQIDPVTSVVNSANSVVALDGSSTATGVGIQLLDNKGTAALPLSTPITFHGYNQNVGGNYSIPLKARYYQTGDRVGAGKANTSVTFTMAYD</sequence>
<feature type="domain" description="Fimbrial-type adhesion" evidence="5">
    <location>
        <begin position="16"/>
        <end position="127"/>
    </location>
</feature>
<keyword evidence="3" id="KW-0732">Signal</keyword>
<dbReference type="PANTHER" id="PTHR33420">
    <property type="entry name" value="FIMBRIAL SUBUNIT ELFA-RELATED"/>
    <property type="match status" value="1"/>
</dbReference>
<dbReference type="InterPro" id="IPR000259">
    <property type="entry name" value="Adhesion_dom_fimbrial"/>
</dbReference>
<evidence type="ECO:0000256" key="2">
    <source>
        <dbReference type="ARBA" id="ARBA00006671"/>
    </source>
</evidence>
<dbReference type="PANTHER" id="PTHR33420:SF3">
    <property type="entry name" value="FIMBRIAL SUBUNIT ELFA"/>
    <property type="match status" value="1"/>
</dbReference>
<keyword evidence="4" id="KW-0281">Fimbrium</keyword>
<dbReference type="InterPro" id="IPR008966">
    <property type="entry name" value="Adhesion_dom_sf"/>
</dbReference>
<evidence type="ECO:0000313" key="6">
    <source>
        <dbReference type="EMBL" id="RDI99212.1"/>
    </source>
</evidence>
<comment type="subcellular location">
    <subcellularLocation>
        <location evidence="1">Fimbrium</location>
    </subcellularLocation>
</comment>
<dbReference type="Pfam" id="PF00419">
    <property type="entry name" value="Fimbrial"/>
    <property type="match status" value="1"/>
</dbReference>
<dbReference type="GO" id="GO:0009289">
    <property type="term" value="C:pilus"/>
    <property type="evidence" value="ECO:0007669"/>
    <property type="project" value="UniProtKB-SubCell"/>
</dbReference>
<dbReference type="Proteomes" id="UP000254711">
    <property type="component" value="Unassembled WGS sequence"/>
</dbReference>
<dbReference type="InterPro" id="IPR036937">
    <property type="entry name" value="Adhesion_dom_fimbrial_sf"/>
</dbReference>
<dbReference type="AlphaFoldDB" id="A0A370K998"/>
<dbReference type="SUPFAM" id="SSF49401">
    <property type="entry name" value="Bacterial adhesins"/>
    <property type="match status" value="1"/>
</dbReference>
<evidence type="ECO:0000259" key="5">
    <source>
        <dbReference type="Pfam" id="PF00419"/>
    </source>
</evidence>
<name>A0A370K998_9GAMM</name>
<comment type="caution">
    <text evidence="6">The sequence shown here is derived from an EMBL/GenBank/DDBJ whole genome shotgun (WGS) entry which is preliminary data.</text>
</comment>
<dbReference type="OrthoDB" id="5953210at2"/>
<evidence type="ECO:0000256" key="4">
    <source>
        <dbReference type="ARBA" id="ARBA00023263"/>
    </source>
</evidence>
<comment type="similarity">
    <text evidence="2">Belongs to the fimbrial protein family.</text>
</comment>
<organism evidence="6 7">
    <name type="scientific">Dyella solisilvae</name>
    <dbReference type="NCBI Taxonomy" id="1920168"/>
    <lineage>
        <taxon>Bacteria</taxon>
        <taxon>Pseudomonadati</taxon>
        <taxon>Pseudomonadota</taxon>
        <taxon>Gammaproteobacteria</taxon>
        <taxon>Lysobacterales</taxon>
        <taxon>Rhodanobacteraceae</taxon>
        <taxon>Dyella</taxon>
    </lineage>
</organism>
<accession>A0A370K998</accession>
<reference evidence="6 7" key="1">
    <citation type="submission" date="2018-07" db="EMBL/GenBank/DDBJ databases">
        <title>Dyella solisilvae sp. nov., isolated from the pine and broad-leaved mixed forest soil.</title>
        <authorList>
            <person name="Gao Z."/>
            <person name="Qiu L."/>
        </authorList>
    </citation>
    <scope>NUCLEOTIDE SEQUENCE [LARGE SCALE GENOMIC DNA]</scope>
    <source>
        <strain evidence="6 7">DHG54</strain>
    </source>
</reference>
<gene>
    <name evidence="6" type="ORF">DVT68_07795</name>
</gene>